<evidence type="ECO:0000256" key="5">
    <source>
        <dbReference type="ARBA" id="ARBA00022932"/>
    </source>
</evidence>
<feature type="compositionally biased region" description="Polar residues" evidence="8">
    <location>
        <begin position="1"/>
        <end position="10"/>
    </location>
</feature>
<dbReference type="OrthoDB" id="9804983at2"/>
<dbReference type="Gene3D" id="1.20.272.10">
    <property type="match status" value="1"/>
</dbReference>
<dbReference type="PANTHER" id="PTHR34388">
    <property type="entry name" value="DNA POLYMERASE III SUBUNIT DELTA"/>
    <property type="match status" value="1"/>
</dbReference>
<dbReference type="InterPro" id="IPR027417">
    <property type="entry name" value="P-loop_NTPase"/>
</dbReference>
<accession>A0A2S0NF49</accession>
<dbReference type="EMBL" id="CP027668">
    <property type="protein sequence ID" value="AVO46804.1"/>
    <property type="molecule type" value="Genomic_DNA"/>
</dbReference>
<protein>
    <recommendedName>
        <fullName evidence="1">DNA-directed DNA polymerase</fullName>
        <ecNumber evidence="1">2.7.7.7</ecNumber>
    </recommendedName>
</protein>
<organism evidence="9 10">
    <name type="scientific">Phreatobacter cathodiphilus</name>
    <dbReference type="NCBI Taxonomy" id="1868589"/>
    <lineage>
        <taxon>Bacteria</taxon>
        <taxon>Pseudomonadati</taxon>
        <taxon>Pseudomonadota</taxon>
        <taxon>Alphaproteobacteria</taxon>
        <taxon>Hyphomicrobiales</taxon>
        <taxon>Phreatobacteraceae</taxon>
        <taxon>Phreatobacter</taxon>
    </lineage>
</organism>
<evidence type="ECO:0000313" key="10">
    <source>
        <dbReference type="Proteomes" id="UP000237889"/>
    </source>
</evidence>
<keyword evidence="5" id="KW-0239">DNA-directed DNA polymerase</keyword>
<dbReference type="GO" id="GO:0003677">
    <property type="term" value="F:DNA binding"/>
    <property type="evidence" value="ECO:0007669"/>
    <property type="project" value="InterPro"/>
</dbReference>
<comment type="similarity">
    <text evidence="6">Belongs to the DNA polymerase HolA subunit family.</text>
</comment>
<dbReference type="AlphaFoldDB" id="A0A2S0NF49"/>
<dbReference type="KEGG" id="phr:C6569_18000"/>
<evidence type="ECO:0000256" key="4">
    <source>
        <dbReference type="ARBA" id="ARBA00022705"/>
    </source>
</evidence>
<name>A0A2S0NF49_9HYPH</name>
<keyword evidence="10" id="KW-1185">Reference proteome</keyword>
<dbReference type="Gene3D" id="3.40.50.300">
    <property type="entry name" value="P-loop containing nucleotide triphosphate hydrolases"/>
    <property type="match status" value="1"/>
</dbReference>
<feature type="compositionally biased region" description="Basic residues" evidence="8">
    <location>
        <begin position="70"/>
        <end position="81"/>
    </location>
</feature>
<keyword evidence="2" id="KW-0808">Transferase</keyword>
<dbReference type="GO" id="GO:0009360">
    <property type="term" value="C:DNA polymerase III complex"/>
    <property type="evidence" value="ECO:0007669"/>
    <property type="project" value="TreeGrafter"/>
</dbReference>
<comment type="catalytic activity">
    <reaction evidence="7">
        <text>DNA(n) + a 2'-deoxyribonucleoside 5'-triphosphate = DNA(n+1) + diphosphate</text>
        <dbReference type="Rhea" id="RHEA:22508"/>
        <dbReference type="Rhea" id="RHEA-COMP:17339"/>
        <dbReference type="Rhea" id="RHEA-COMP:17340"/>
        <dbReference type="ChEBI" id="CHEBI:33019"/>
        <dbReference type="ChEBI" id="CHEBI:61560"/>
        <dbReference type="ChEBI" id="CHEBI:173112"/>
        <dbReference type="EC" id="2.7.7.7"/>
    </reaction>
</comment>
<evidence type="ECO:0000256" key="2">
    <source>
        <dbReference type="ARBA" id="ARBA00022679"/>
    </source>
</evidence>
<dbReference type="GO" id="GO:0006261">
    <property type="term" value="P:DNA-templated DNA replication"/>
    <property type="evidence" value="ECO:0007669"/>
    <property type="project" value="TreeGrafter"/>
</dbReference>
<evidence type="ECO:0000256" key="3">
    <source>
        <dbReference type="ARBA" id="ARBA00022695"/>
    </source>
</evidence>
<keyword evidence="4" id="KW-0235">DNA replication</keyword>
<reference evidence="9 10" key="1">
    <citation type="submission" date="2018-03" db="EMBL/GenBank/DDBJ databases">
        <title>Genome sequencing of Phreatobacter sp.</title>
        <authorList>
            <person name="Kim S.-J."/>
            <person name="Heo J."/>
            <person name="Kwon S.-W."/>
        </authorList>
    </citation>
    <scope>NUCLEOTIDE SEQUENCE [LARGE SCALE GENOMIC DNA]</scope>
    <source>
        <strain evidence="9 10">S-12</strain>
    </source>
</reference>
<dbReference type="Gene3D" id="1.10.8.60">
    <property type="match status" value="1"/>
</dbReference>
<evidence type="ECO:0000256" key="6">
    <source>
        <dbReference type="ARBA" id="ARBA00034754"/>
    </source>
</evidence>
<keyword evidence="3" id="KW-0548">Nucleotidyltransferase</keyword>
<gene>
    <name evidence="9" type="ORF">C6569_18000</name>
</gene>
<evidence type="ECO:0000313" key="9">
    <source>
        <dbReference type="EMBL" id="AVO46804.1"/>
    </source>
</evidence>
<dbReference type="SUPFAM" id="SSF52540">
    <property type="entry name" value="P-loop containing nucleoside triphosphate hydrolases"/>
    <property type="match status" value="1"/>
</dbReference>
<feature type="region of interest" description="Disordered" evidence="8">
    <location>
        <begin position="1"/>
        <end position="99"/>
    </location>
</feature>
<dbReference type="NCBIfam" id="TIGR01128">
    <property type="entry name" value="holA"/>
    <property type="match status" value="1"/>
</dbReference>
<evidence type="ECO:0000256" key="7">
    <source>
        <dbReference type="ARBA" id="ARBA00049244"/>
    </source>
</evidence>
<dbReference type="Proteomes" id="UP000237889">
    <property type="component" value="Chromosome"/>
</dbReference>
<dbReference type="InterPro" id="IPR005790">
    <property type="entry name" value="DNA_polIII_delta"/>
</dbReference>
<dbReference type="GO" id="GO:0003887">
    <property type="term" value="F:DNA-directed DNA polymerase activity"/>
    <property type="evidence" value="ECO:0007669"/>
    <property type="project" value="UniProtKB-KW"/>
</dbReference>
<dbReference type="EC" id="2.7.7.7" evidence="1"/>
<dbReference type="PANTHER" id="PTHR34388:SF1">
    <property type="entry name" value="DNA POLYMERASE III SUBUNIT DELTA"/>
    <property type="match status" value="1"/>
</dbReference>
<evidence type="ECO:0000256" key="1">
    <source>
        <dbReference type="ARBA" id="ARBA00012417"/>
    </source>
</evidence>
<evidence type="ECO:0000256" key="8">
    <source>
        <dbReference type="SAM" id="MobiDB-lite"/>
    </source>
</evidence>
<sequence length="443" mass="46966">MSCGSASWSTPCRWRSTRRRAGPPPRPSRLSAITPSPRSELPRFFTAARPSPPPPSTERRSGWPRTGPSSKRRSGPPRRSPRTSSPRWPAGTRPGRGEGVTILKGAEIDRFVASPDPARPVILVYGPDGGLVSERARAIAAKIAPDLDDPFSVTRIDGDALASDPARLADEAGTIPMFGGRRLIWVKAGEKPIAAAVAPLLTSPPEGAAILIEAGDLKKTAPLRTDAERSGAAAVVPCYSDGEADLKRLVAEEARQAGLQVDPQAATLLVQMLGGDRAASRAEIRKICLYCHGQGTITPADVEAVAGESLTLGVDAIVDAALGGQPDELDRLLLRAEGAGIAIPQIISATTRHAMSLHKARLAVENGTPARSAAERFEPPVFFRRKVAVERQIGLWTADRLQRIIVRLAEAGFETRARASVAPTLAGRLLMSIATTARQGARG</sequence>
<dbReference type="InterPro" id="IPR008921">
    <property type="entry name" value="DNA_pol3_clamp-load_cplx_C"/>
</dbReference>
<dbReference type="SUPFAM" id="SSF48019">
    <property type="entry name" value="post-AAA+ oligomerization domain-like"/>
    <property type="match status" value="1"/>
</dbReference>
<proteinExistence type="inferred from homology"/>